<comment type="caution">
    <text evidence="1">The sequence shown here is derived from an EMBL/GenBank/DDBJ whole genome shotgun (WGS) entry which is preliminary data.</text>
</comment>
<organism evidence="1 2">
    <name type="scientific">Choristoneura fumiferana</name>
    <name type="common">Spruce budworm moth</name>
    <name type="synonym">Archips fumiferana</name>
    <dbReference type="NCBI Taxonomy" id="7141"/>
    <lineage>
        <taxon>Eukaryota</taxon>
        <taxon>Metazoa</taxon>
        <taxon>Ecdysozoa</taxon>
        <taxon>Arthropoda</taxon>
        <taxon>Hexapoda</taxon>
        <taxon>Insecta</taxon>
        <taxon>Pterygota</taxon>
        <taxon>Neoptera</taxon>
        <taxon>Endopterygota</taxon>
        <taxon>Lepidoptera</taxon>
        <taxon>Glossata</taxon>
        <taxon>Ditrysia</taxon>
        <taxon>Tortricoidea</taxon>
        <taxon>Tortricidae</taxon>
        <taxon>Tortricinae</taxon>
        <taxon>Choristoneura</taxon>
    </lineage>
</organism>
<keyword evidence="2" id="KW-1185">Reference proteome</keyword>
<name>A0ACC0K8V5_CHOFU</name>
<proteinExistence type="predicted"/>
<dbReference type="Proteomes" id="UP001064048">
    <property type="component" value="Chromosome 24"/>
</dbReference>
<protein>
    <submittedName>
        <fullName evidence="1">Uncharacterized protein</fullName>
    </submittedName>
</protein>
<reference evidence="1 2" key="1">
    <citation type="journal article" date="2022" name="Genome Biol. Evol.">
        <title>The Spruce Budworm Genome: Reconstructing the Evolutionary History of Antifreeze Proteins.</title>
        <authorList>
            <person name="Beliveau C."/>
            <person name="Gagne P."/>
            <person name="Picq S."/>
            <person name="Vernygora O."/>
            <person name="Keeling C.I."/>
            <person name="Pinkney K."/>
            <person name="Doucet D."/>
            <person name="Wen F."/>
            <person name="Johnston J.S."/>
            <person name="Maaroufi H."/>
            <person name="Boyle B."/>
            <person name="Laroche J."/>
            <person name="Dewar K."/>
            <person name="Juretic N."/>
            <person name="Blackburn G."/>
            <person name="Nisole A."/>
            <person name="Brunet B."/>
            <person name="Brandao M."/>
            <person name="Lumley L."/>
            <person name="Duan J."/>
            <person name="Quan G."/>
            <person name="Lucarotti C.J."/>
            <person name="Roe A.D."/>
            <person name="Sperling F.A.H."/>
            <person name="Levesque R.C."/>
            <person name="Cusson M."/>
        </authorList>
    </citation>
    <scope>NUCLEOTIDE SEQUENCE [LARGE SCALE GENOMIC DNA]</scope>
    <source>
        <strain evidence="1">Glfc:IPQL:Cfum</strain>
    </source>
</reference>
<accession>A0ACC0K8V5</accession>
<sequence length="429" mass="47473">MEMLQNRFHYKPKTETKQPNDSDEEASEHDPSEAAPLMGSTASLAQTAKKPEIISNIPKVSFDEAKKQDDRREKVEERVASTQPVKRRSSQDSPVVLSVLEDVKRIKVNNNKKETQGNGAVTSQPTSLYPHLSDIETDASNTQEEYSDCGGSRENLNDKLNKSENWAETSFGREVMNVVKKNNTSYKKAVRESDSEDSQSACDSELDDMLDEALDEESDGPTPPKINKNGCLSSTSFVYQEKTQFKSPLKVQPPTAVTPRVDKGSELVHSVSFYRRMQSASSTPTTPMRVIRHTSPERDVPATPDEPAANVTTVRQRIKELQNEISKQQTVISQVQRLQVEGAGAGAAPGMAALLVDSLSVPLRREYTRQLNADGAVGHHAVCLLKCRDRVVATSMQLTKPSAQLLHFPDQIRMEGLASDFKVRPVPVV</sequence>
<evidence type="ECO:0000313" key="2">
    <source>
        <dbReference type="Proteomes" id="UP001064048"/>
    </source>
</evidence>
<evidence type="ECO:0000313" key="1">
    <source>
        <dbReference type="EMBL" id="KAI8432677.1"/>
    </source>
</evidence>
<gene>
    <name evidence="1" type="ORF">MSG28_013642</name>
</gene>
<dbReference type="EMBL" id="CM046124">
    <property type="protein sequence ID" value="KAI8432677.1"/>
    <property type="molecule type" value="Genomic_DNA"/>
</dbReference>